<dbReference type="Proteomes" id="UP001238805">
    <property type="component" value="Chromosome"/>
</dbReference>
<sequence>MKLFSRKALAAVATTAALTVSGMTAPAFAEDAPANSEVNTSQEAGEGTGTEDGGSDNDGTEGDDTPAPAPADNSSSFGSSSNENGEGSSDDLEAKEIREWIGVFTAIIGALSTVFVFAQRIM</sequence>
<feature type="compositionally biased region" description="Low complexity" evidence="1">
    <location>
        <begin position="72"/>
        <end position="87"/>
    </location>
</feature>
<feature type="region of interest" description="Disordered" evidence="1">
    <location>
        <begin position="29"/>
        <end position="91"/>
    </location>
</feature>
<feature type="chain" id="PRO_5047274007" description="Secreted protein" evidence="3">
    <location>
        <begin position="30"/>
        <end position="122"/>
    </location>
</feature>
<feature type="transmembrane region" description="Helical" evidence="2">
    <location>
        <begin position="100"/>
        <end position="118"/>
    </location>
</feature>
<gene>
    <name evidence="4" type="ORF">QP029_11665</name>
</gene>
<keyword evidence="2" id="KW-0472">Membrane</keyword>
<evidence type="ECO:0000256" key="3">
    <source>
        <dbReference type="SAM" id="SignalP"/>
    </source>
</evidence>
<accession>A0ABY8VQP0</accession>
<dbReference type="RefSeq" id="WP_284874453.1">
    <property type="nucleotide sequence ID" value="NZ_CP126970.1"/>
</dbReference>
<evidence type="ECO:0000256" key="1">
    <source>
        <dbReference type="SAM" id="MobiDB-lite"/>
    </source>
</evidence>
<feature type="compositionally biased region" description="Acidic residues" evidence="1">
    <location>
        <begin position="53"/>
        <end position="64"/>
    </location>
</feature>
<evidence type="ECO:0000313" key="4">
    <source>
        <dbReference type="EMBL" id="WIM69860.1"/>
    </source>
</evidence>
<proteinExistence type="predicted"/>
<evidence type="ECO:0008006" key="6">
    <source>
        <dbReference type="Google" id="ProtNLM"/>
    </source>
</evidence>
<keyword evidence="5" id="KW-1185">Reference proteome</keyword>
<keyword evidence="3" id="KW-0732">Signal</keyword>
<reference evidence="4 5" key="1">
    <citation type="submission" date="2023-05" db="EMBL/GenBank/DDBJ databases">
        <title>Corynebacterium suedekumii sp. nov. and Corynebacterium breve sp. nov. isolated from raw cow's milk.</title>
        <authorList>
            <person name="Baer M.K."/>
            <person name="Mehl L."/>
            <person name="Hellmuth R."/>
            <person name="Marke G."/>
            <person name="Lipski A."/>
        </authorList>
    </citation>
    <scope>NUCLEOTIDE SEQUENCE [LARGE SCALE GENOMIC DNA]</scope>
    <source>
        <strain evidence="4 5">LM112</strain>
    </source>
</reference>
<keyword evidence="2" id="KW-1133">Transmembrane helix</keyword>
<evidence type="ECO:0000256" key="2">
    <source>
        <dbReference type="SAM" id="Phobius"/>
    </source>
</evidence>
<organism evidence="4 5">
    <name type="scientific">Corynebacterium suedekumii</name>
    <dbReference type="NCBI Taxonomy" id="3049801"/>
    <lineage>
        <taxon>Bacteria</taxon>
        <taxon>Bacillati</taxon>
        <taxon>Actinomycetota</taxon>
        <taxon>Actinomycetes</taxon>
        <taxon>Mycobacteriales</taxon>
        <taxon>Corynebacteriaceae</taxon>
        <taxon>Corynebacterium</taxon>
    </lineage>
</organism>
<feature type="signal peptide" evidence="3">
    <location>
        <begin position="1"/>
        <end position="29"/>
    </location>
</feature>
<evidence type="ECO:0000313" key="5">
    <source>
        <dbReference type="Proteomes" id="UP001238805"/>
    </source>
</evidence>
<keyword evidence="2" id="KW-0812">Transmembrane</keyword>
<dbReference type="EMBL" id="CP126970">
    <property type="protein sequence ID" value="WIM69860.1"/>
    <property type="molecule type" value="Genomic_DNA"/>
</dbReference>
<protein>
    <recommendedName>
        <fullName evidence="6">Secreted protein</fullName>
    </recommendedName>
</protein>
<name>A0ABY8VQP0_9CORY</name>